<dbReference type="AlphaFoldDB" id="V7CXW6"/>
<gene>
    <name evidence="1" type="ORF">PHAVU_001G132900g</name>
</gene>
<dbReference type="Gramene" id="ESW34198">
    <property type="protein sequence ID" value="ESW34198"/>
    <property type="gene ID" value="PHAVU_001G132900g"/>
</dbReference>
<dbReference type="EMBL" id="CM002288">
    <property type="protein sequence ID" value="ESW34198.1"/>
    <property type="molecule type" value="Genomic_DNA"/>
</dbReference>
<reference evidence="2" key="1">
    <citation type="journal article" date="2014" name="Nat. Genet.">
        <title>A reference genome for common bean and genome-wide analysis of dual domestications.</title>
        <authorList>
            <person name="Schmutz J."/>
            <person name="McClean P.E."/>
            <person name="Mamidi S."/>
            <person name="Wu G.A."/>
            <person name="Cannon S.B."/>
            <person name="Grimwood J."/>
            <person name="Jenkins J."/>
            <person name="Shu S."/>
            <person name="Song Q."/>
            <person name="Chavarro C."/>
            <person name="Torres-Torres M."/>
            <person name="Geffroy V."/>
            <person name="Moghaddam S.M."/>
            <person name="Gao D."/>
            <person name="Abernathy B."/>
            <person name="Barry K."/>
            <person name="Blair M."/>
            <person name="Brick M.A."/>
            <person name="Chovatia M."/>
            <person name="Gepts P."/>
            <person name="Goodstein D.M."/>
            <person name="Gonzales M."/>
            <person name="Hellsten U."/>
            <person name="Hyten D.L."/>
            <person name="Jia G."/>
            <person name="Kelly J.D."/>
            <person name="Kudrna D."/>
            <person name="Lee R."/>
            <person name="Richard M.M."/>
            <person name="Miklas P.N."/>
            <person name="Osorno J.M."/>
            <person name="Rodrigues J."/>
            <person name="Thareau V."/>
            <person name="Urrea C.A."/>
            <person name="Wang M."/>
            <person name="Yu Y."/>
            <person name="Zhang M."/>
            <person name="Wing R.A."/>
            <person name="Cregan P.B."/>
            <person name="Rokhsar D.S."/>
            <person name="Jackson S.A."/>
        </authorList>
    </citation>
    <scope>NUCLEOTIDE SEQUENCE [LARGE SCALE GENOMIC DNA]</scope>
    <source>
        <strain evidence="2">cv. G19833</strain>
    </source>
</reference>
<keyword evidence="2" id="KW-1185">Reference proteome</keyword>
<proteinExistence type="predicted"/>
<dbReference type="Proteomes" id="UP000000226">
    <property type="component" value="Chromosome 1"/>
</dbReference>
<evidence type="ECO:0000313" key="1">
    <source>
        <dbReference type="EMBL" id="ESW34198.1"/>
    </source>
</evidence>
<accession>V7CXW6</accession>
<organism evidence="1 2">
    <name type="scientific">Phaseolus vulgaris</name>
    <name type="common">Kidney bean</name>
    <name type="synonym">French bean</name>
    <dbReference type="NCBI Taxonomy" id="3885"/>
    <lineage>
        <taxon>Eukaryota</taxon>
        <taxon>Viridiplantae</taxon>
        <taxon>Streptophyta</taxon>
        <taxon>Embryophyta</taxon>
        <taxon>Tracheophyta</taxon>
        <taxon>Spermatophyta</taxon>
        <taxon>Magnoliopsida</taxon>
        <taxon>eudicotyledons</taxon>
        <taxon>Gunneridae</taxon>
        <taxon>Pentapetalae</taxon>
        <taxon>rosids</taxon>
        <taxon>fabids</taxon>
        <taxon>Fabales</taxon>
        <taxon>Fabaceae</taxon>
        <taxon>Papilionoideae</taxon>
        <taxon>50 kb inversion clade</taxon>
        <taxon>NPAAA clade</taxon>
        <taxon>indigoferoid/millettioid clade</taxon>
        <taxon>Phaseoleae</taxon>
        <taxon>Phaseolus</taxon>
    </lineage>
</organism>
<name>V7CXW6_PHAVU</name>
<protein>
    <submittedName>
        <fullName evidence="1">Uncharacterized protein</fullName>
    </submittedName>
</protein>
<evidence type="ECO:0000313" key="2">
    <source>
        <dbReference type="Proteomes" id="UP000000226"/>
    </source>
</evidence>
<sequence>MGITHISPLHKSVINLNPLKTKLVSISCYLIKSTPNIFENLFSQVLALKSIQHIFNIEADVSNLPEPFLQPMVLFLLLLSI</sequence>
<dbReference type="OrthoDB" id="10548297at2759"/>